<organism evidence="1">
    <name type="scientific">Siphoviridae sp. ctwQY3</name>
    <dbReference type="NCBI Taxonomy" id="2826515"/>
    <lineage>
        <taxon>Viruses</taxon>
        <taxon>Duplodnaviria</taxon>
        <taxon>Heunggongvirae</taxon>
        <taxon>Uroviricota</taxon>
        <taxon>Caudoviricetes</taxon>
    </lineage>
</organism>
<protein>
    <submittedName>
        <fullName evidence="1">Uncharacterized protein</fullName>
    </submittedName>
</protein>
<evidence type="ECO:0000313" key="1">
    <source>
        <dbReference type="EMBL" id="DAD73457.1"/>
    </source>
</evidence>
<name>A0A8S5LTT3_9CAUD</name>
<proteinExistence type="predicted"/>
<reference evidence="1" key="1">
    <citation type="journal article" date="2021" name="Proc. Natl. Acad. Sci. U.S.A.">
        <title>A Catalog of Tens of Thousands of Viruses from Human Metagenomes Reveals Hidden Associations with Chronic Diseases.</title>
        <authorList>
            <person name="Tisza M.J."/>
            <person name="Buck C.B."/>
        </authorList>
    </citation>
    <scope>NUCLEOTIDE SEQUENCE</scope>
    <source>
        <strain evidence="1">CtwQY3</strain>
    </source>
</reference>
<accession>A0A8S5LTT3</accession>
<dbReference type="EMBL" id="BK014736">
    <property type="protein sequence ID" value="DAD73457.1"/>
    <property type="molecule type" value="Genomic_DNA"/>
</dbReference>
<sequence>MLETIQDFFDLKENVVRHVGDIFEVDDDRKNELMKKLPDFVKEYDLVASDNPNEDVAVEDE</sequence>